<protein>
    <recommendedName>
        <fullName evidence="4">Transmembrane protein</fullName>
    </recommendedName>
</protein>
<evidence type="ECO:0000256" key="1">
    <source>
        <dbReference type="SAM" id="Phobius"/>
    </source>
</evidence>
<dbReference type="EMBL" id="FUXU01000134">
    <property type="protein sequence ID" value="SKA70727.1"/>
    <property type="molecule type" value="Genomic_DNA"/>
</dbReference>
<keyword evidence="1" id="KW-0472">Membrane</keyword>
<sequence>MKRQVLVSVHRSAGALALLTIIGFFSSTVIAKLFGNIDQITTVKTVIASLLPVMMMFMMITGVTGKKLYPNKGRGVIGAKQLRMKVASMTGFFVMLPSAVYLYFKSSGGEFDAFFWSVQTLELVGGVVNFTMISLNIRDGLSLRKNKKVRREQPA</sequence>
<feature type="transmembrane region" description="Helical" evidence="1">
    <location>
        <begin position="46"/>
        <end position="65"/>
    </location>
</feature>
<feature type="transmembrane region" description="Helical" evidence="1">
    <location>
        <begin position="86"/>
        <end position="104"/>
    </location>
</feature>
<keyword evidence="3" id="KW-1185">Reference proteome</keyword>
<reference evidence="3" key="1">
    <citation type="submission" date="2017-02" db="EMBL/GenBank/DDBJ databases">
        <authorList>
            <person name="Varghese N."/>
            <person name="Submissions S."/>
        </authorList>
    </citation>
    <scope>NUCLEOTIDE SEQUENCE [LARGE SCALE GENOMIC DNA]</scope>
    <source>
        <strain evidence="3">DSM 22720</strain>
    </source>
</reference>
<feature type="transmembrane region" description="Helical" evidence="1">
    <location>
        <begin position="116"/>
        <end position="137"/>
    </location>
</feature>
<organism evidence="2 3">
    <name type="scientific">Enterovibrio nigricans DSM 22720</name>
    <dbReference type="NCBI Taxonomy" id="1121868"/>
    <lineage>
        <taxon>Bacteria</taxon>
        <taxon>Pseudomonadati</taxon>
        <taxon>Pseudomonadota</taxon>
        <taxon>Gammaproteobacteria</taxon>
        <taxon>Vibrionales</taxon>
        <taxon>Vibrionaceae</taxon>
        <taxon>Enterovibrio</taxon>
    </lineage>
</organism>
<proteinExistence type="predicted"/>
<accession>A0A1T4W0K2</accession>
<dbReference type="RefSeq" id="WP_078754630.1">
    <property type="nucleotide sequence ID" value="NZ_FUXU01000134.1"/>
</dbReference>
<name>A0A1T4W0K2_9GAMM</name>
<keyword evidence="1" id="KW-1133">Transmembrane helix</keyword>
<keyword evidence="1" id="KW-0812">Transmembrane</keyword>
<evidence type="ECO:0008006" key="4">
    <source>
        <dbReference type="Google" id="ProtNLM"/>
    </source>
</evidence>
<feature type="transmembrane region" description="Helical" evidence="1">
    <location>
        <begin position="12"/>
        <end position="34"/>
    </location>
</feature>
<dbReference type="Proteomes" id="UP000190162">
    <property type="component" value="Unassembled WGS sequence"/>
</dbReference>
<evidence type="ECO:0000313" key="3">
    <source>
        <dbReference type="Proteomes" id="UP000190162"/>
    </source>
</evidence>
<dbReference type="OrthoDB" id="5195601at2"/>
<dbReference type="AlphaFoldDB" id="A0A1T4W0K2"/>
<gene>
    <name evidence="2" type="ORF">SAMN02745132_04616</name>
</gene>
<evidence type="ECO:0000313" key="2">
    <source>
        <dbReference type="EMBL" id="SKA70727.1"/>
    </source>
</evidence>